<comment type="similarity">
    <text evidence="2">Belongs to the TPX2 family.</text>
</comment>
<reference evidence="8 9" key="1">
    <citation type="submission" date="2024-03" db="EMBL/GenBank/DDBJ databases">
        <authorList>
            <person name="Martinez-Hernandez J."/>
        </authorList>
    </citation>
    <scope>NUCLEOTIDE SEQUENCE [LARGE SCALE GENOMIC DNA]</scope>
</reference>
<feature type="region of interest" description="Disordered" evidence="6">
    <location>
        <begin position="423"/>
        <end position="467"/>
    </location>
</feature>
<keyword evidence="5" id="KW-0206">Cytoskeleton</keyword>
<feature type="compositionally biased region" description="Polar residues" evidence="6">
    <location>
        <begin position="374"/>
        <end position="385"/>
    </location>
</feature>
<sequence length="467" mass="50336">MMDPSNLSLADGLEAIHQNGVLEESSNSGNGVVSNNVDSIVTEIAETVTLNGNLENFNLSDSTVTNNSYTATTEEGSNDTMDGSNATISKEEEVKIIDLTVQSRAQKGPVKNKTVKPASPRGIRSSLVKTGKDGKGEEAPPTVSNGTLGLHSNPKQPIKNRSLNDKQTQPKHLGKPDAATSEAPMEKTKLRSLKKGPPPDTVQGETDSSSPTAKDAKPRKAGALPNYGFSFKCDERAERRKQFYTQLEEKIHAKEVEESTLQAKSKETQEAEIKMLRKALAFKATPMPSFYQEPPPPRVELKKIPTTRAKSPKLGRRKNSTCSESEGITSNSVPLGRLSLDEKMSQSKPIKGVIPVHQKKAQRKSLPPRLTSEKIISSNSATPPISSKAVGDEMTFLSNATGEQKVEMAAAVEEKVEIAAAIEENNTLSSGTTSDNPSEAESHVNGDIVVEEKPEITLLPEPIAAEH</sequence>
<evidence type="ECO:0000256" key="2">
    <source>
        <dbReference type="ARBA" id="ARBA00005885"/>
    </source>
</evidence>
<feature type="region of interest" description="Disordered" evidence="6">
    <location>
        <begin position="105"/>
        <end position="228"/>
    </location>
</feature>
<proteinExistence type="inferred from homology"/>
<evidence type="ECO:0000259" key="7">
    <source>
        <dbReference type="Pfam" id="PF06886"/>
    </source>
</evidence>
<keyword evidence="9" id="KW-1185">Reference proteome</keyword>
<accession>A0AAV1XZZ6</accession>
<evidence type="ECO:0000256" key="1">
    <source>
        <dbReference type="ARBA" id="ARBA00004245"/>
    </source>
</evidence>
<feature type="region of interest" description="Disordered" evidence="6">
    <location>
        <begin position="287"/>
        <end position="388"/>
    </location>
</feature>
<feature type="compositionally biased region" description="Polar residues" evidence="6">
    <location>
        <begin position="62"/>
        <end position="88"/>
    </location>
</feature>
<dbReference type="AlphaFoldDB" id="A0AAV1XZZ6"/>
<comment type="caution">
    <text evidence="8">The sequence shown here is derived from an EMBL/GenBank/DDBJ whole genome shotgun (WGS) entry which is preliminary data.</text>
</comment>
<name>A0AAV1XZZ6_LUPLU</name>
<evidence type="ECO:0000256" key="4">
    <source>
        <dbReference type="ARBA" id="ARBA00022701"/>
    </source>
</evidence>
<feature type="compositionally biased region" description="Polar residues" evidence="6">
    <location>
        <begin position="203"/>
        <end position="212"/>
    </location>
</feature>
<evidence type="ECO:0000313" key="9">
    <source>
        <dbReference type="Proteomes" id="UP001497480"/>
    </source>
</evidence>
<dbReference type="GO" id="GO:0005874">
    <property type="term" value="C:microtubule"/>
    <property type="evidence" value="ECO:0007669"/>
    <property type="project" value="UniProtKB-KW"/>
</dbReference>
<feature type="compositionally biased region" description="Basic residues" evidence="6">
    <location>
        <begin position="310"/>
        <end position="319"/>
    </location>
</feature>
<comment type="subcellular location">
    <subcellularLocation>
        <location evidence="1">Cytoplasm</location>
        <location evidence="1">Cytoskeleton</location>
    </subcellularLocation>
</comment>
<feature type="compositionally biased region" description="Polar residues" evidence="6">
    <location>
        <begin position="320"/>
        <end position="333"/>
    </location>
</feature>
<evidence type="ECO:0000256" key="3">
    <source>
        <dbReference type="ARBA" id="ARBA00022490"/>
    </source>
</evidence>
<keyword evidence="4" id="KW-0493">Microtubule</keyword>
<keyword evidence="3" id="KW-0963">Cytoplasm</keyword>
<evidence type="ECO:0000256" key="6">
    <source>
        <dbReference type="SAM" id="MobiDB-lite"/>
    </source>
</evidence>
<organism evidence="8 9">
    <name type="scientific">Lupinus luteus</name>
    <name type="common">European yellow lupine</name>
    <dbReference type="NCBI Taxonomy" id="3873"/>
    <lineage>
        <taxon>Eukaryota</taxon>
        <taxon>Viridiplantae</taxon>
        <taxon>Streptophyta</taxon>
        <taxon>Embryophyta</taxon>
        <taxon>Tracheophyta</taxon>
        <taxon>Spermatophyta</taxon>
        <taxon>Magnoliopsida</taxon>
        <taxon>eudicotyledons</taxon>
        <taxon>Gunneridae</taxon>
        <taxon>Pentapetalae</taxon>
        <taxon>rosids</taxon>
        <taxon>fabids</taxon>
        <taxon>Fabales</taxon>
        <taxon>Fabaceae</taxon>
        <taxon>Papilionoideae</taxon>
        <taxon>50 kb inversion clade</taxon>
        <taxon>genistoids sensu lato</taxon>
        <taxon>core genistoids</taxon>
        <taxon>Genisteae</taxon>
        <taxon>Lupinus</taxon>
    </lineage>
</organism>
<evidence type="ECO:0000256" key="5">
    <source>
        <dbReference type="ARBA" id="ARBA00023212"/>
    </source>
</evidence>
<dbReference type="InterPro" id="IPR044833">
    <property type="entry name" value="WDL5/6"/>
</dbReference>
<gene>
    <name evidence="8" type="ORF">LLUT_LOCUS28263</name>
</gene>
<protein>
    <recommendedName>
        <fullName evidence="7">TPX2 C-terminal domain-containing protein</fullName>
    </recommendedName>
</protein>
<feature type="compositionally biased region" description="Basic and acidic residues" evidence="6">
    <location>
        <begin position="440"/>
        <end position="455"/>
    </location>
</feature>
<evidence type="ECO:0000313" key="8">
    <source>
        <dbReference type="EMBL" id="CAL0327203.1"/>
    </source>
</evidence>
<dbReference type="PANTHER" id="PTHR31358:SF43">
    <property type="entry name" value="TPX2 (TARGETING PROTEIN FOR XKLP2) FAMILY PROTEIN"/>
    <property type="match status" value="1"/>
</dbReference>
<dbReference type="Pfam" id="PF06886">
    <property type="entry name" value="TPX2"/>
    <property type="match status" value="1"/>
</dbReference>
<dbReference type="GO" id="GO:0008017">
    <property type="term" value="F:microtubule binding"/>
    <property type="evidence" value="ECO:0007669"/>
    <property type="project" value="InterPro"/>
</dbReference>
<dbReference type="EMBL" id="CAXHTB010000020">
    <property type="protein sequence ID" value="CAL0327203.1"/>
    <property type="molecule type" value="Genomic_DNA"/>
</dbReference>
<dbReference type="Proteomes" id="UP001497480">
    <property type="component" value="Unassembled WGS sequence"/>
</dbReference>
<dbReference type="PANTHER" id="PTHR31358">
    <property type="entry name" value="PROTEIN WVD2-LIKE 4"/>
    <property type="match status" value="1"/>
</dbReference>
<dbReference type="InterPro" id="IPR027329">
    <property type="entry name" value="TPX2_C"/>
</dbReference>
<feature type="region of interest" description="Disordered" evidence="6">
    <location>
        <begin position="62"/>
        <end position="89"/>
    </location>
</feature>
<feature type="compositionally biased region" description="Polar residues" evidence="6">
    <location>
        <begin position="153"/>
        <end position="167"/>
    </location>
</feature>
<feature type="domain" description="TPX2 C-terminal" evidence="7">
    <location>
        <begin position="229"/>
        <end position="304"/>
    </location>
</feature>
<feature type="compositionally biased region" description="Polar residues" evidence="6">
    <location>
        <begin position="425"/>
        <end position="439"/>
    </location>
</feature>